<evidence type="ECO:0008006" key="3">
    <source>
        <dbReference type="Google" id="ProtNLM"/>
    </source>
</evidence>
<dbReference type="EMBL" id="KV426008">
    <property type="protein sequence ID" value="KZV92438.1"/>
    <property type="molecule type" value="Genomic_DNA"/>
</dbReference>
<organism evidence="1 2">
    <name type="scientific">Exidia glandulosa HHB12029</name>
    <dbReference type="NCBI Taxonomy" id="1314781"/>
    <lineage>
        <taxon>Eukaryota</taxon>
        <taxon>Fungi</taxon>
        <taxon>Dikarya</taxon>
        <taxon>Basidiomycota</taxon>
        <taxon>Agaricomycotina</taxon>
        <taxon>Agaricomycetes</taxon>
        <taxon>Auriculariales</taxon>
        <taxon>Exidiaceae</taxon>
        <taxon>Exidia</taxon>
    </lineage>
</organism>
<dbReference type="InParanoid" id="A0A165HTF1"/>
<proteinExistence type="predicted"/>
<accession>A0A165HTF1</accession>
<sequence length="247" mass="28450">MFSLPQPDTGAATDDAVVLHNDAEDFEHFLWFIHADAVDLVQLNTQPVHKQLSRYLGVATIAHMYEAPAITLWAQDRLFSALEHVKFVLPQTIAKLLRFARSMESARNGLPVALKLVDAVHGSLYRLAHLHPTRAEYPADLSDMVQVLENDREMDLLAQVYYYLLVYRDDEWMSDARLRPVDRQRLLCGSHMMRRKRIITCDGSNDREEYRKESTFDGQLVGHLFELWSYFDLAPWRLPSTTSTGVC</sequence>
<reference evidence="1 2" key="1">
    <citation type="journal article" date="2016" name="Mol. Biol. Evol.">
        <title>Comparative Genomics of Early-Diverging Mushroom-Forming Fungi Provides Insights into the Origins of Lignocellulose Decay Capabilities.</title>
        <authorList>
            <person name="Nagy L.G."/>
            <person name="Riley R."/>
            <person name="Tritt A."/>
            <person name="Adam C."/>
            <person name="Daum C."/>
            <person name="Floudas D."/>
            <person name="Sun H."/>
            <person name="Yadav J.S."/>
            <person name="Pangilinan J."/>
            <person name="Larsson K.H."/>
            <person name="Matsuura K."/>
            <person name="Barry K."/>
            <person name="Labutti K."/>
            <person name="Kuo R."/>
            <person name="Ohm R.A."/>
            <person name="Bhattacharya S.S."/>
            <person name="Shirouzu T."/>
            <person name="Yoshinaga Y."/>
            <person name="Martin F.M."/>
            <person name="Grigoriev I.V."/>
            <person name="Hibbett D.S."/>
        </authorList>
    </citation>
    <scope>NUCLEOTIDE SEQUENCE [LARGE SCALE GENOMIC DNA]</scope>
    <source>
        <strain evidence="1 2">HHB12029</strain>
    </source>
</reference>
<dbReference type="Proteomes" id="UP000077266">
    <property type="component" value="Unassembled WGS sequence"/>
</dbReference>
<gene>
    <name evidence="1" type="ORF">EXIGLDRAFT_768988</name>
</gene>
<protein>
    <recommendedName>
        <fullName evidence="3">BTB domain-containing protein</fullName>
    </recommendedName>
</protein>
<evidence type="ECO:0000313" key="1">
    <source>
        <dbReference type="EMBL" id="KZV92438.1"/>
    </source>
</evidence>
<keyword evidence="2" id="KW-1185">Reference proteome</keyword>
<dbReference type="OrthoDB" id="3157337at2759"/>
<evidence type="ECO:0000313" key="2">
    <source>
        <dbReference type="Proteomes" id="UP000077266"/>
    </source>
</evidence>
<name>A0A165HTF1_EXIGL</name>
<dbReference type="AlphaFoldDB" id="A0A165HTF1"/>